<evidence type="ECO:0000256" key="3">
    <source>
        <dbReference type="ARBA" id="ARBA00031983"/>
    </source>
</evidence>
<dbReference type="EC" id="3.2.2.4" evidence="2"/>
<organism evidence="4 5">
    <name type="scientific">Thiorhodococcus fuscus</name>
    <dbReference type="NCBI Taxonomy" id="527200"/>
    <lineage>
        <taxon>Bacteria</taxon>
        <taxon>Pseudomonadati</taxon>
        <taxon>Pseudomonadota</taxon>
        <taxon>Gammaproteobacteria</taxon>
        <taxon>Chromatiales</taxon>
        <taxon>Chromatiaceae</taxon>
        <taxon>Thiorhodococcus</taxon>
    </lineage>
</organism>
<evidence type="ECO:0000313" key="4">
    <source>
        <dbReference type="EMBL" id="MFD2111647.1"/>
    </source>
</evidence>
<dbReference type="EMBL" id="JBHUHX010000015">
    <property type="protein sequence ID" value="MFD2111647.1"/>
    <property type="molecule type" value="Genomic_DNA"/>
</dbReference>
<dbReference type="InterPro" id="IPR031100">
    <property type="entry name" value="LOG_fam"/>
</dbReference>
<sequence>MYATPETGDGWITRIESRDDSGFTVSARFTLSQGFRRLVGGRESDLVFAARSRLARLGINILPLGAPDLNGQSCDMRLRIVAAIASYGIGAHLECILVPGLRIGRLVFCPTDTRLGSSDIHRLIRDNRLQVPEGFSLDGNGYLILRPQRQIFRFQKPLTTEEVTAIATHADGKDLLNRLQVREEVDHIELPPRDGLVTACSMFLHSHYVVLRNLDESLGFHLQATVLDPVTTRGTNVYLEFINRTEQLIINPSIAASVHEAIRVDPRPRYWHGHEIVEPSPQEAGGPDACRALTEVFDRLEAAPVRDRYSHRMIAVSQNPHALLAGAAPDRIWTQPLSPHDPRVGTDLSAGLVAEGLQLDIPVECGTQILDNLPDGARATLLLGYFPNLIEHTQICAAALRQRVGRIVFRRASFEHGPFLSSRDHGRLADYEGLGLEVFWCNETRGQVVRHVFRGMRGYFTTPDKVDRFGASLIFAIYGSTKPLSERSAHQTERLLKNLCGLFGSDIGILTGGGPGAMQQVTDIAQGMGLMAGSSFIETIDQELNQTAEFYQTFQARSRQARQRWFEIASFHLFLIGGVGTLEEVGLTLTDMKLGVIERSPIVFFDGSGNGFYWEGLREQLAEMARQGRVPAWLIDQVLMTTDPDAVPNFYKQKLRLG</sequence>
<reference evidence="5" key="1">
    <citation type="journal article" date="2019" name="Int. J. Syst. Evol. Microbiol.">
        <title>The Global Catalogue of Microorganisms (GCM) 10K type strain sequencing project: providing services to taxonomists for standard genome sequencing and annotation.</title>
        <authorList>
            <consortium name="The Broad Institute Genomics Platform"/>
            <consortium name="The Broad Institute Genome Sequencing Center for Infectious Disease"/>
            <person name="Wu L."/>
            <person name="Ma J."/>
        </authorList>
    </citation>
    <scope>NUCLEOTIDE SEQUENCE [LARGE SCALE GENOMIC DNA]</scope>
    <source>
        <strain evidence="5">KACC 12597</strain>
    </source>
</reference>
<dbReference type="Gene3D" id="3.40.50.450">
    <property type="match status" value="1"/>
</dbReference>
<gene>
    <name evidence="4" type="ORF">ACFSJC_07330</name>
</gene>
<evidence type="ECO:0000256" key="2">
    <source>
        <dbReference type="ARBA" id="ARBA00011985"/>
    </source>
</evidence>
<comment type="caution">
    <text evidence="4">The sequence shown here is derived from an EMBL/GenBank/DDBJ whole genome shotgun (WGS) entry which is preliminary data.</text>
</comment>
<dbReference type="Pfam" id="PF03641">
    <property type="entry name" value="Lysine_decarbox"/>
    <property type="match status" value="1"/>
</dbReference>
<dbReference type="RefSeq" id="WP_386025249.1">
    <property type="nucleotide sequence ID" value="NZ_JBHUHX010000015.1"/>
</dbReference>
<evidence type="ECO:0000313" key="5">
    <source>
        <dbReference type="Proteomes" id="UP001597337"/>
    </source>
</evidence>
<name>A0ABW4Y7L4_9GAMM</name>
<protein>
    <recommendedName>
        <fullName evidence="3">AMP nucleosidase</fullName>
        <ecNumber evidence="2">3.2.2.4</ecNumber>
    </recommendedName>
    <alternativeName>
        <fullName evidence="3">AMP nucleosidase</fullName>
    </alternativeName>
</protein>
<proteinExistence type="predicted"/>
<keyword evidence="4" id="KW-0326">Glycosidase</keyword>
<comment type="catalytic activity">
    <reaction evidence="1">
        <text>AMP + H2O = D-ribose 5-phosphate + adenine</text>
        <dbReference type="Rhea" id="RHEA:20129"/>
        <dbReference type="ChEBI" id="CHEBI:15377"/>
        <dbReference type="ChEBI" id="CHEBI:16708"/>
        <dbReference type="ChEBI" id="CHEBI:78346"/>
        <dbReference type="ChEBI" id="CHEBI:456215"/>
        <dbReference type="EC" id="3.2.2.4"/>
    </reaction>
</comment>
<keyword evidence="5" id="KW-1185">Reference proteome</keyword>
<dbReference type="SUPFAM" id="SSF102405">
    <property type="entry name" value="MCP/YpsA-like"/>
    <property type="match status" value="1"/>
</dbReference>
<keyword evidence="4" id="KW-0378">Hydrolase</keyword>
<evidence type="ECO:0000256" key="1">
    <source>
        <dbReference type="ARBA" id="ARBA00000274"/>
    </source>
</evidence>
<dbReference type="Proteomes" id="UP001597337">
    <property type="component" value="Unassembled WGS sequence"/>
</dbReference>
<dbReference type="GO" id="GO:0016798">
    <property type="term" value="F:hydrolase activity, acting on glycosyl bonds"/>
    <property type="evidence" value="ECO:0007669"/>
    <property type="project" value="UniProtKB-KW"/>
</dbReference>
<accession>A0ABW4Y7L4</accession>